<feature type="region of interest" description="Disordered" evidence="1">
    <location>
        <begin position="24"/>
        <end position="49"/>
    </location>
</feature>
<name>L9L356_TUPCH</name>
<proteinExistence type="predicted"/>
<evidence type="ECO:0000313" key="2">
    <source>
        <dbReference type="EMBL" id="ELW69194.1"/>
    </source>
</evidence>
<keyword evidence="3" id="KW-1185">Reference proteome</keyword>
<organism evidence="2 3">
    <name type="scientific">Tupaia chinensis</name>
    <name type="common">Chinese tree shrew</name>
    <name type="synonym">Tupaia belangeri chinensis</name>
    <dbReference type="NCBI Taxonomy" id="246437"/>
    <lineage>
        <taxon>Eukaryota</taxon>
        <taxon>Metazoa</taxon>
        <taxon>Chordata</taxon>
        <taxon>Craniata</taxon>
        <taxon>Vertebrata</taxon>
        <taxon>Euteleostomi</taxon>
        <taxon>Mammalia</taxon>
        <taxon>Eutheria</taxon>
        <taxon>Euarchontoglires</taxon>
        <taxon>Scandentia</taxon>
        <taxon>Tupaiidae</taxon>
        <taxon>Tupaia</taxon>
    </lineage>
</organism>
<evidence type="ECO:0000256" key="1">
    <source>
        <dbReference type="SAM" id="MobiDB-lite"/>
    </source>
</evidence>
<protein>
    <submittedName>
        <fullName evidence="2">Uncharacterized protein</fullName>
    </submittedName>
</protein>
<dbReference type="Proteomes" id="UP000011518">
    <property type="component" value="Unassembled WGS sequence"/>
</dbReference>
<reference evidence="3" key="2">
    <citation type="journal article" date="2013" name="Nat. Commun.">
        <title>Genome of the Chinese tree shrew.</title>
        <authorList>
            <person name="Fan Y."/>
            <person name="Huang Z.Y."/>
            <person name="Cao C.C."/>
            <person name="Chen C.S."/>
            <person name="Chen Y.X."/>
            <person name="Fan D.D."/>
            <person name="He J."/>
            <person name="Hou H.L."/>
            <person name="Hu L."/>
            <person name="Hu X.T."/>
            <person name="Jiang X.T."/>
            <person name="Lai R."/>
            <person name="Lang Y.S."/>
            <person name="Liang B."/>
            <person name="Liao S.G."/>
            <person name="Mu D."/>
            <person name="Ma Y.Y."/>
            <person name="Niu Y.Y."/>
            <person name="Sun X.Q."/>
            <person name="Xia J.Q."/>
            <person name="Xiao J."/>
            <person name="Xiong Z.Q."/>
            <person name="Xu L."/>
            <person name="Yang L."/>
            <person name="Zhang Y."/>
            <person name="Zhao W."/>
            <person name="Zhao X.D."/>
            <person name="Zheng Y.T."/>
            <person name="Zhou J.M."/>
            <person name="Zhu Y.B."/>
            <person name="Zhang G.J."/>
            <person name="Wang J."/>
            <person name="Yao Y.G."/>
        </authorList>
    </citation>
    <scope>NUCLEOTIDE SEQUENCE [LARGE SCALE GENOMIC DNA]</scope>
</reference>
<reference evidence="3" key="1">
    <citation type="submission" date="2012-07" db="EMBL/GenBank/DDBJ databases">
        <title>Genome of the Chinese tree shrew, a rising model animal genetically related to primates.</title>
        <authorList>
            <person name="Zhang G."/>
            <person name="Fan Y."/>
            <person name="Yao Y."/>
            <person name="Huang Z."/>
        </authorList>
    </citation>
    <scope>NUCLEOTIDE SEQUENCE [LARGE SCALE GENOMIC DNA]</scope>
</reference>
<accession>L9L356</accession>
<evidence type="ECO:0000313" key="3">
    <source>
        <dbReference type="Proteomes" id="UP000011518"/>
    </source>
</evidence>
<dbReference type="InParanoid" id="L9L356"/>
<dbReference type="AlphaFoldDB" id="L9L356"/>
<dbReference type="EMBL" id="KB320543">
    <property type="protein sequence ID" value="ELW69194.1"/>
    <property type="molecule type" value="Genomic_DNA"/>
</dbReference>
<gene>
    <name evidence="2" type="ORF">TREES_T100014592</name>
</gene>
<sequence length="109" mass="12058">MTEAEGMIAGALLSIHGFSCWAERNHRSSDPRGDGIGVEESGVPRKHTEERWCGEVLGPSRLRGELPWPRSDGGDSTDPRMSYCYQGLKTAQANKKLQSELDLNQAEKE</sequence>
<feature type="compositionally biased region" description="Basic and acidic residues" evidence="1">
    <location>
        <begin position="24"/>
        <end position="33"/>
    </location>
</feature>